<dbReference type="Proteomes" id="UP000570595">
    <property type="component" value="Unassembled WGS sequence"/>
</dbReference>
<dbReference type="InterPro" id="IPR051935">
    <property type="entry name" value="HSDL2"/>
</dbReference>
<dbReference type="NCBIfam" id="NF006133">
    <property type="entry name" value="PRK08278.1"/>
    <property type="match status" value="1"/>
</dbReference>
<dbReference type="AlphaFoldDB" id="A0A7J6LJ31"/>
<keyword evidence="2" id="KW-0472">Membrane</keyword>
<comment type="caution">
    <text evidence="3">The sequence shown here is derived from an EMBL/GenBank/DDBJ whole genome shotgun (WGS) entry which is preliminary data.</text>
</comment>
<gene>
    <name evidence="3" type="ORF">FOZ61_004869</name>
</gene>
<feature type="compositionally biased region" description="Basic and acidic residues" evidence="1">
    <location>
        <begin position="294"/>
        <end position="309"/>
    </location>
</feature>
<dbReference type="EMBL" id="JABAHT010000275">
    <property type="protein sequence ID" value="KAF4659274.1"/>
    <property type="molecule type" value="Genomic_DNA"/>
</dbReference>
<dbReference type="OrthoDB" id="5327538at2759"/>
<name>A0A7J6LJ31_PEROL</name>
<evidence type="ECO:0000256" key="2">
    <source>
        <dbReference type="SAM" id="Phobius"/>
    </source>
</evidence>
<dbReference type="SUPFAM" id="SSF51735">
    <property type="entry name" value="NAD(P)-binding Rossmann-fold domains"/>
    <property type="match status" value="1"/>
</dbReference>
<evidence type="ECO:0008006" key="5">
    <source>
        <dbReference type="Google" id="ProtNLM"/>
    </source>
</evidence>
<feature type="transmembrane region" description="Helical" evidence="2">
    <location>
        <begin position="433"/>
        <end position="453"/>
    </location>
</feature>
<keyword evidence="2" id="KW-0812">Transmembrane</keyword>
<protein>
    <recommendedName>
        <fullName evidence="5">Hydroxysteroid dehydrogenase-like protein 2</fullName>
    </recommendedName>
</protein>
<dbReference type="Pfam" id="PF00106">
    <property type="entry name" value="adh_short"/>
    <property type="match status" value="1"/>
</dbReference>
<proteinExistence type="predicted"/>
<keyword evidence="2" id="KW-1133">Transmembrane helix</keyword>
<dbReference type="Gene3D" id="3.40.50.720">
    <property type="entry name" value="NAD(P)-binding Rossmann-like Domain"/>
    <property type="match status" value="1"/>
</dbReference>
<sequence length="457" mass="49721">MTSNPRLVAPNLTGRVALVTGSSRGIGRECALALARCGAKVVVAAKTVDPTPNLPGTIFTVAREIEEAGGVALPVQVDLRDAESCERCVADVIAKFGRIDILINNASAMWWHTMEDTPVKKFDLITSINSRGSFIMTKLCLPHMKKNNYGRVINMSPPISTDFMSYRGLTAYNISKFGMSMSALGAAAEGQGCNVTGNCLWPATVVESQAATNFELGSKDDWRKSTILADCVLSIINEPELTGEMLIDDEYLTSSRVGLTQDDLIVYRKNPAVEPRRHLAEAVHKGRSFGEQVARGDVRQVSVDKRSPIESHIVPPSGGSVPVPEPPKGYKSVTSSSQQQQQKESEFKGFTPPPPKEVESSSYKPIKLDYTPMHGDEKDDPYASEDFSKFASSVPAEEPGFKDDYWMKISSGRWISNPRARACYQSILMGGKMGGAVGGIFGVLAGGYSMVAYRNFW</sequence>
<dbReference type="InterPro" id="IPR036291">
    <property type="entry name" value="NAD(P)-bd_dom_sf"/>
</dbReference>
<dbReference type="PANTHER" id="PTHR42808:SF4">
    <property type="entry name" value="SHORT CHAIN DEHYDROGENASE"/>
    <property type="match status" value="1"/>
</dbReference>
<feature type="region of interest" description="Disordered" evidence="1">
    <location>
        <begin position="291"/>
        <end position="384"/>
    </location>
</feature>
<dbReference type="PANTHER" id="PTHR42808">
    <property type="entry name" value="HYDROXYSTEROID DEHYDROGENASE-LIKE PROTEIN 2"/>
    <property type="match status" value="1"/>
</dbReference>
<reference evidence="3 4" key="1">
    <citation type="submission" date="2020-04" db="EMBL/GenBank/DDBJ databases">
        <title>Perkinsus olseni comparative genomics.</title>
        <authorList>
            <person name="Bogema D.R."/>
        </authorList>
    </citation>
    <scope>NUCLEOTIDE SEQUENCE [LARGE SCALE GENOMIC DNA]</scope>
    <source>
        <strain evidence="3">ATCC PRA-179</strain>
    </source>
</reference>
<evidence type="ECO:0000256" key="1">
    <source>
        <dbReference type="SAM" id="MobiDB-lite"/>
    </source>
</evidence>
<evidence type="ECO:0000313" key="4">
    <source>
        <dbReference type="Proteomes" id="UP000570595"/>
    </source>
</evidence>
<organism evidence="3 4">
    <name type="scientific">Perkinsus olseni</name>
    <name type="common">Perkinsus atlanticus</name>
    <dbReference type="NCBI Taxonomy" id="32597"/>
    <lineage>
        <taxon>Eukaryota</taxon>
        <taxon>Sar</taxon>
        <taxon>Alveolata</taxon>
        <taxon>Perkinsozoa</taxon>
        <taxon>Perkinsea</taxon>
        <taxon>Perkinsida</taxon>
        <taxon>Perkinsidae</taxon>
        <taxon>Perkinsus</taxon>
    </lineage>
</organism>
<accession>A0A7J6LJ31</accession>
<evidence type="ECO:0000313" key="3">
    <source>
        <dbReference type="EMBL" id="KAF4659274.1"/>
    </source>
</evidence>
<dbReference type="PRINTS" id="PR00081">
    <property type="entry name" value="GDHRDH"/>
</dbReference>
<dbReference type="InterPro" id="IPR002347">
    <property type="entry name" value="SDR_fam"/>
</dbReference>